<dbReference type="Pfam" id="PF04055">
    <property type="entry name" value="Radical_SAM"/>
    <property type="match status" value="1"/>
</dbReference>
<dbReference type="PANTHER" id="PTHR43075">
    <property type="entry name" value="FORMATE LYASE ACTIVATING ENZYME, PUTATIVE (AFU_ORTHOLOGUE AFUA_2G15630)-RELATED"/>
    <property type="match status" value="1"/>
</dbReference>
<keyword evidence="3 5" id="KW-0408">Iron</keyword>
<name>A0A7M2RGU6_9FIRM</name>
<evidence type="ECO:0000256" key="4">
    <source>
        <dbReference type="ARBA" id="ARBA00023014"/>
    </source>
</evidence>
<dbReference type="RefSeq" id="WP_193735873.1">
    <property type="nucleotide sequence ID" value="NZ_CP063304.1"/>
</dbReference>
<evidence type="ECO:0000256" key="1">
    <source>
        <dbReference type="ARBA" id="ARBA00022691"/>
    </source>
</evidence>
<sequence>MHLCSLCPRNCHVDRDLNLGVCKMTDQIYLARAALHYWEEPCISGNTGSGTVFFCGCNLHCVYCQNYEIAHAASGKEVSLSRLADIFLELQDQGAANLNLVTPTHYVLQIISAVKMARNRGLKIPLVYNTSGYEKVETLKMLEGIVDVYLTDFKYWEEKTALAYSKAGDYPKVAKMAVEEMVSQVPHPVFDKSGMMQKGVIVRHLLLPGHVHEAKNVVKYLYETYGSCICLSLLNQYTPSKRLQKKYPEIARKTTKREYDALTDYACTLGIGQAYIQEGDTAKESFIPSFHYEGV</sequence>
<dbReference type="AlphaFoldDB" id="A0A7M2RGU6"/>
<dbReference type="InterPro" id="IPR016431">
    <property type="entry name" value="Pyrv-formate_lyase-activ_prd"/>
</dbReference>
<keyword evidence="4 5" id="KW-0411">Iron-sulfur</keyword>
<dbReference type="PANTHER" id="PTHR43075:SF1">
    <property type="entry name" value="FORMATE LYASE ACTIVATING ENZYME, PUTATIVE (AFU_ORTHOLOGUE AFUA_2G15630)-RELATED"/>
    <property type="match status" value="1"/>
</dbReference>
<dbReference type="InterPro" id="IPR007197">
    <property type="entry name" value="rSAM"/>
</dbReference>
<evidence type="ECO:0000259" key="6">
    <source>
        <dbReference type="Pfam" id="PF04055"/>
    </source>
</evidence>
<feature type="binding site" evidence="5">
    <location>
        <position position="61"/>
    </location>
    <ligand>
        <name>[4Fe-4S] cluster</name>
        <dbReference type="ChEBI" id="CHEBI:49883"/>
        <note>4Fe-4S-S-AdoMet</note>
    </ligand>
</feature>
<evidence type="ECO:0000313" key="7">
    <source>
        <dbReference type="EMBL" id="QOV19553.1"/>
    </source>
</evidence>
<dbReference type="GO" id="GO:0051536">
    <property type="term" value="F:iron-sulfur cluster binding"/>
    <property type="evidence" value="ECO:0007669"/>
    <property type="project" value="UniProtKB-KW"/>
</dbReference>
<comment type="cofactor">
    <cofactor evidence="5">
        <name>[4Fe-4S] cluster</name>
        <dbReference type="ChEBI" id="CHEBI:49883"/>
    </cofactor>
    <text evidence="5">Binds 1 [4Fe-4S] cluster. The cluster is coordinated with 3 cysteines and an exchangeable S-adenosyl-L-methionine.</text>
</comment>
<dbReference type="Proteomes" id="UP000593601">
    <property type="component" value="Chromosome"/>
</dbReference>
<feature type="domain" description="Radical SAM core" evidence="6">
    <location>
        <begin position="52"/>
        <end position="177"/>
    </location>
</feature>
<dbReference type="EMBL" id="CP063304">
    <property type="protein sequence ID" value="QOV19553.1"/>
    <property type="molecule type" value="Genomic_DNA"/>
</dbReference>
<evidence type="ECO:0000256" key="2">
    <source>
        <dbReference type="ARBA" id="ARBA00022723"/>
    </source>
</evidence>
<dbReference type="GO" id="GO:0046872">
    <property type="term" value="F:metal ion binding"/>
    <property type="evidence" value="ECO:0007669"/>
    <property type="project" value="UniProtKB-KW"/>
</dbReference>
<evidence type="ECO:0000256" key="3">
    <source>
        <dbReference type="ARBA" id="ARBA00023004"/>
    </source>
</evidence>
<keyword evidence="8" id="KW-1185">Reference proteome</keyword>
<dbReference type="InterPro" id="IPR058240">
    <property type="entry name" value="rSAM_sf"/>
</dbReference>
<dbReference type="InterPro" id="IPR013785">
    <property type="entry name" value="Aldolase_TIM"/>
</dbReference>
<organism evidence="7 8">
    <name type="scientific">Blautia liquoris</name>
    <dbReference type="NCBI Taxonomy" id="2779518"/>
    <lineage>
        <taxon>Bacteria</taxon>
        <taxon>Bacillati</taxon>
        <taxon>Bacillota</taxon>
        <taxon>Clostridia</taxon>
        <taxon>Lachnospirales</taxon>
        <taxon>Lachnospiraceae</taxon>
        <taxon>Blautia</taxon>
    </lineage>
</organism>
<gene>
    <name evidence="7" type="ORF">INP51_00780</name>
</gene>
<keyword evidence="1 5" id="KW-0949">S-adenosyl-L-methionine</keyword>
<dbReference type="InterPro" id="IPR040085">
    <property type="entry name" value="MJ0674-like"/>
</dbReference>
<feature type="binding site" evidence="5">
    <location>
        <position position="64"/>
    </location>
    <ligand>
        <name>[4Fe-4S] cluster</name>
        <dbReference type="ChEBI" id="CHEBI:49883"/>
        <note>4Fe-4S-S-AdoMet</note>
    </ligand>
</feature>
<keyword evidence="2 5" id="KW-0479">Metal-binding</keyword>
<protein>
    <submittedName>
        <fullName evidence="7">Radical SAM protein</fullName>
    </submittedName>
</protein>
<feature type="binding site" evidence="5">
    <location>
        <position position="57"/>
    </location>
    <ligand>
        <name>[4Fe-4S] cluster</name>
        <dbReference type="ChEBI" id="CHEBI:49883"/>
        <note>4Fe-4S-S-AdoMet</note>
    </ligand>
</feature>
<evidence type="ECO:0000313" key="8">
    <source>
        <dbReference type="Proteomes" id="UP000593601"/>
    </source>
</evidence>
<evidence type="ECO:0000256" key="5">
    <source>
        <dbReference type="PIRSR" id="PIRSR004869-50"/>
    </source>
</evidence>
<dbReference type="SUPFAM" id="SSF102114">
    <property type="entry name" value="Radical SAM enzymes"/>
    <property type="match status" value="1"/>
</dbReference>
<dbReference type="GO" id="GO:0003824">
    <property type="term" value="F:catalytic activity"/>
    <property type="evidence" value="ECO:0007669"/>
    <property type="project" value="InterPro"/>
</dbReference>
<proteinExistence type="predicted"/>
<dbReference type="Gene3D" id="3.20.20.70">
    <property type="entry name" value="Aldolase class I"/>
    <property type="match status" value="1"/>
</dbReference>
<dbReference type="SFLD" id="SFLDG01099">
    <property type="entry name" value="Uncharacterised_Radical_SAM_Su"/>
    <property type="match status" value="1"/>
</dbReference>
<dbReference type="KEGG" id="bliq:INP51_00780"/>
<reference evidence="7 8" key="1">
    <citation type="submission" date="2020-10" db="EMBL/GenBank/DDBJ databases">
        <title>Blautia liquoris sp.nov., isolated from the mud in a fermentation cellar used for the production of Chinese strong-flavoured liquor.</title>
        <authorList>
            <person name="Lu L."/>
        </authorList>
    </citation>
    <scope>NUCLEOTIDE SEQUENCE [LARGE SCALE GENOMIC DNA]</scope>
    <source>
        <strain evidence="7 8">LZLJ-3</strain>
    </source>
</reference>
<accession>A0A7M2RGU6</accession>
<dbReference type="PIRSF" id="PIRSF004869">
    <property type="entry name" value="PflX_prd"/>
    <property type="match status" value="1"/>
</dbReference>
<dbReference type="SFLD" id="SFLDS00029">
    <property type="entry name" value="Radical_SAM"/>
    <property type="match status" value="1"/>
</dbReference>